<evidence type="ECO:0000313" key="10">
    <source>
        <dbReference type="Proteomes" id="UP000515960"/>
    </source>
</evidence>
<evidence type="ECO:0000256" key="1">
    <source>
        <dbReference type="ARBA" id="ARBA00004651"/>
    </source>
</evidence>
<feature type="domain" description="ABC3 transporter permease C-terminal" evidence="8">
    <location>
        <begin position="739"/>
        <end position="850"/>
    </location>
</feature>
<feature type="transmembrane region" description="Helical" evidence="7">
    <location>
        <begin position="1187"/>
        <end position="1208"/>
    </location>
</feature>
<evidence type="ECO:0000256" key="6">
    <source>
        <dbReference type="SAM" id="Coils"/>
    </source>
</evidence>
<feature type="coiled-coil region" evidence="6">
    <location>
        <begin position="581"/>
        <end position="703"/>
    </location>
</feature>
<feature type="transmembrane region" description="Helical" evidence="7">
    <location>
        <begin position="736"/>
        <end position="756"/>
    </location>
</feature>
<keyword evidence="6" id="KW-0175">Coiled coil</keyword>
<dbReference type="PANTHER" id="PTHR30287">
    <property type="entry name" value="MEMBRANE COMPONENT OF PREDICTED ABC SUPERFAMILY METABOLITE UPTAKE TRANSPORTER"/>
    <property type="match status" value="1"/>
</dbReference>
<keyword evidence="4 7" id="KW-1133">Transmembrane helix</keyword>
<organism evidence="9 10">
    <name type="scientific">Oscillibacter hominis</name>
    <dbReference type="NCBI Taxonomy" id="2763056"/>
    <lineage>
        <taxon>Bacteria</taxon>
        <taxon>Bacillati</taxon>
        <taxon>Bacillota</taxon>
        <taxon>Clostridia</taxon>
        <taxon>Eubacteriales</taxon>
        <taxon>Oscillospiraceae</taxon>
        <taxon>Oscillibacter</taxon>
    </lineage>
</organism>
<dbReference type="InterPro" id="IPR003838">
    <property type="entry name" value="ABC3_permease_C"/>
</dbReference>
<feature type="transmembrane region" description="Helical" evidence="7">
    <location>
        <begin position="1228"/>
        <end position="1246"/>
    </location>
</feature>
<evidence type="ECO:0000313" key="9">
    <source>
        <dbReference type="EMBL" id="QNL44322.1"/>
    </source>
</evidence>
<evidence type="ECO:0000256" key="2">
    <source>
        <dbReference type="ARBA" id="ARBA00022475"/>
    </source>
</evidence>
<accession>A0A7G9B441</accession>
<dbReference type="Gene3D" id="1.10.287.1490">
    <property type="match status" value="1"/>
</dbReference>
<gene>
    <name evidence="9" type="ORF">H8790_12920</name>
</gene>
<feature type="transmembrane region" description="Helical" evidence="7">
    <location>
        <begin position="1134"/>
        <end position="1154"/>
    </location>
</feature>
<dbReference type="Gene3D" id="6.10.250.2200">
    <property type="match status" value="1"/>
</dbReference>
<evidence type="ECO:0000256" key="3">
    <source>
        <dbReference type="ARBA" id="ARBA00022692"/>
    </source>
</evidence>
<evidence type="ECO:0000259" key="8">
    <source>
        <dbReference type="Pfam" id="PF02687"/>
    </source>
</evidence>
<feature type="transmembrane region" description="Helical" evidence="7">
    <location>
        <begin position="784"/>
        <end position="807"/>
    </location>
</feature>
<evidence type="ECO:0000256" key="4">
    <source>
        <dbReference type="ARBA" id="ARBA00022989"/>
    </source>
</evidence>
<dbReference type="KEGG" id="ohi:H8790_12920"/>
<keyword evidence="10" id="KW-1185">Reference proteome</keyword>
<sequence>MKAITRDFTREIRNTRSRFLSILILVALAVAFLSGLRSTAPDMKATCDAYMDSHQVMDIQVLSTLGLTEEDLQALLRKKGISKGEGAYVIDAFASTEELDIVIKAYSLPQQLNLLQLDQGRLPQAEDECAVDRNILDLLDLEIGDALSLKTEGDYKDALLRRSFTIVGAVTSPLYVSVERGSSTLGTGKVSAYLYLPREAFDLDYYTAIYLQVEGAGAETAFYDGYKTRVDGVIDSLEPLSDQRAALRRESLVDEASDKLNTAQQELDDAREEAQEELDDAWGELVSGRRELDDGWGELRDAKATLAEETADAQRQIDDAKSDLTDAQIKLDDGEQDYAEGYFAYQDALADYNDGVADYEEGLAEYEDGLAEYAKGKKELEDAWAELSAGGDALSDAKYLLANSQAQFDALMEALVPLVNQAAGMAFESGDELLGAMADEEGFVLCAAVDNVLAQIFDLTSLSSAELLALAAGGGQAQAYLAASMVLGGVNSALAEQGMYFSDAGELLSAMADPQSGAAVCAVVDAVMPMIHESFTDAGSAGPIGSEYLLDAKRQLDSGRDRYESGVEEFQAGEAQYLAGKKKLEESWAQLEDAKAQLDEAKEQLDEGAEELDDAKAELISARLDLDNGWEAFEDGLQEVADAEEELAEQVADATEEIADAQRELMSGEADYNDGLTKYYEGKAEAEDKIADAEQELADARRKVADIGTCEWYVLSRDSNPGYLGFGQDADRMGNLASVFPLLFFLVAALVCLTTMTRMVEEQRTQIGCLKALGYGRMAISRKYLGYGLLPALIGGAAGLAIGYTLFPKMIFTAYQIMYQMPDILLRQYPAISAFSLLAAVACTSLASCAACLSTLVLTPANLMRPKSPKPGKRVILEYIRPLWRRMSFQHKVTARNLLRYKKRFFMTVIGIGGCTALIIAGFGLRSSLMVTMDRQYQDIYHYTAQAALAGNVLEEERADIDRYLGSETDIADFMPCRLGSATAESSTYNTTAYMEVVDRDEIAGFVNLRDYRTGEPLTVPEDGVIIDQKLSELLQVGVGDFFTLDGDSRATVTVRAINEHYLAHFVYMTPAYYEEVFRQSYAQNAYLLTFTEDTEQLCDRIFSDLMGLHGVASVSRIVETRNTYLHSMERIDFVVVIVILSAAALALVVLYNLSNINITERKRELATIKVLGFFDREVSAYVNRENVVLTAAGIGLGILAGHYLHTWLVKSVEIDLMMFGRETDPTAYLWAAVLTAGFSILVNLMSHRKMKKIDMVESLKSAE</sequence>
<evidence type="ECO:0000256" key="7">
    <source>
        <dbReference type="SAM" id="Phobius"/>
    </source>
</evidence>
<keyword evidence="5 7" id="KW-0472">Membrane</keyword>
<dbReference type="AlphaFoldDB" id="A0A7G9B441"/>
<feature type="transmembrane region" description="Helical" evidence="7">
    <location>
        <begin position="831"/>
        <end position="858"/>
    </location>
</feature>
<keyword evidence="2" id="KW-1003">Cell membrane</keyword>
<dbReference type="Pfam" id="PF02687">
    <property type="entry name" value="FtsX"/>
    <property type="match status" value="2"/>
</dbReference>
<reference evidence="9 10" key="1">
    <citation type="submission" date="2020-08" db="EMBL/GenBank/DDBJ databases">
        <authorList>
            <person name="Liu C."/>
            <person name="Sun Q."/>
        </authorList>
    </citation>
    <scope>NUCLEOTIDE SEQUENCE [LARGE SCALE GENOMIC DNA]</scope>
    <source>
        <strain evidence="9 10">NSJ-62</strain>
    </source>
</reference>
<protein>
    <recommendedName>
        <fullName evidence="8">ABC3 transporter permease C-terminal domain-containing protein</fullName>
    </recommendedName>
</protein>
<feature type="transmembrane region" description="Helical" evidence="7">
    <location>
        <begin position="905"/>
        <end position="925"/>
    </location>
</feature>
<dbReference type="GO" id="GO:0005886">
    <property type="term" value="C:plasma membrane"/>
    <property type="evidence" value="ECO:0007669"/>
    <property type="project" value="UniProtKB-SubCell"/>
</dbReference>
<dbReference type="EMBL" id="CP060490">
    <property type="protein sequence ID" value="QNL44322.1"/>
    <property type="molecule type" value="Genomic_DNA"/>
</dbReference>
<comment type="subcellular location">
    <subcellularLocation>
        <location evidence="1">Cell membrane</location>
        <topology evidence="1">Multi-pass membrane protein</topology>
    </subcellularLocation>
</comment>
<dbReference type="RefSeq" id="WP_187332923.1">
    <property type="nucleotide sequence ID" value="NZ_CP060490.1"/>
</dbReference>
<evidence type="ECO:0000256" key="5">
    <source>
        <dbReference type="ARBA" id="ARBA00023136"/>
    </source>
</evidence>
<dbReference type="InterPro" id="IPR038766">
    <property type="entry name" value="Membrane_comp_ABC_pdt"/>
</dbReference>
<name>A0A7G9B441_9FIRM</name>
<dbReference type="Proteomes" id="UP000515960">
    <property type="component" value="Chromosome"/>
</dbReference>
<dbReference type="PANTHER" id="PTHR30287:SF1">
    <property type="entry name" value="INNER MEMBRANE PROTEIN"/>
    <property type="match status" value="1"/>
</dbReference>
<feature type="coiled-coil region" evidence="6">
    <location>
        <begin position="253"/>
        <end position="337"/>
    </location>
</feature>
<keyword evidence="3 7" id="KW-0812">Transmembrane</keyword>
<feature type="domain" description="ABC3 transporter permease C-terminal" evidence="8">
    <location>
        <begin position="1138"/>
        <end position="1243"/>
    </location>
</feature>
<proteinExistence type="predicted"/>